<comment type="caution">
    <text evidence="1">The sequence shown here is derived from an EMBL/GenBank/DDBJ whole genome shotgun (WGS) entry which is preliminary data.</text>
</comment>
<dbReference type="Proteomes" id="UP000831701">
    <property type="component" value="Chromosome 16"/>
</dbReference>
<proteinExistence type="predicted"/>
<gene>
    <name evidence="1" type="ORF">L3Q82_012843</name>
</gene>
<dbReference type="EMBL" id="CM041546">
    <property type="protein sequence ID" value="KAI3360698.1"/>
    <property type="molecule type" value="Genomic_DNA"/>
</dbReference>
<name>A0ACB8W1M3_9TELE</name>
<sequence>MMKCFERLVKYHIISKLPPTFDPLQFAYRQNRSTEDAICSALHLSLTHLEEKNTHVRMLFLDFSSAFNTIIPQHLVGKLGLLGFSTPLCNWLLDFLTERPQSVRVGKNTSSVITLSTGSPQGFCRCHDTTVVGLIRDDNDLAYREEVEQLVRWCEGNNVILNVDKTKEITVDFRKIQPSHAPLLINNSAVEVVSSTKFLGVHITDDLTVVGELSASLVKRAQQRLHFLRRMKRAHLPPPILTTFYRSTVESILTSCISVWCGGSAADWRNVRRVVRTAEKIIGSSLPSVQDIASQRCVSRASNIIKDASHPHHRLFSLLPSWEKILQYPVQNHQCSAHLNNSRKERVQALSRSLVLDLALCIEMFTWRKIPLLQRTNMSSRTQRTQRTELKTVWTKELIVDFGKQQRRNYPPFSPRVLEERADSFRYLSPQTLEEILDIPSDTEELLLLHHREHPDREHHRLIREQNQTEPQGSTERVSKHNLSLLLDL</sequence>
<keyword evidence="2" id="KW-1185">Reference proteome</keyword>
<evidence type="ECO:0000313" key="1">
    <source>
        <dbReference type="EMBL" id="KAI3360698.1"/>
    </source>
</evidence>
<protein>
    <submittedName>
        <fullName evidence="1">Uncharacterized protein</fullName>
    </submittedName>
</protein>
<organism evidence="1 2">
    <name type="scientific">Scortum barcoo</name>
    <name type="common">barcoo grunter</name>
    <dbReference type="NCBI Taxonomy" id="214431"/>
    <lineage>
        <taxon>Eukaryota</taxon>
        <taxon>Metazoa</taxon>
        <taxon>Chordata</taxon>
        <taxon>Craniata</taxon>
        <taxon>Vertebrata</taxon>
        <taxon>Euteleostomi</taxon>
        <taxon>Actinopterygii</taxon>
        <taxon>Neopterygii</taxon>
        <taxon>Teleostei</taxon>
        <taxon>Neoteleostei</taxon>
        <taxon>Acanthomorphata</taxon>
        <taxon>Eupercaria</taxon>
        <taxon>Centrarchiformes</taxon>
        <taxon>Terapontoidei</taxon>
        <taxon>Terapontidae</taxon>
        <taxon>Scortum</taxon>
    </lineage>
</organism>
<evidence type="ECO:0000313" key="2">
    <source>
        <dbReference type="Proteomes" id="UP000831701"/>
    </source>
</evidence>
<accession>A0ACB8W1M3</accession>
<reference evidence="1" key="1">
    <citation type="submission" date="2022-04" db="EMBL/GenBank/DDBJ databases">
        <title>Jade perch genome.</title>
        <authorList>
            <person name="Chao B."/>
        </authorList>
    </citation>
    <scope>NUCLEOTIDE SEQUENCE</scope>
    <source>
        <strain evidence="1">CB-2022</strain>
    </source>
</reference>